<feature type="transmembrane region" description="Helical" evidence="8">
    <location>
        <begin position="450"/>
        <end position="471"/>
    </location>
</feature>
<feature type="transmembrane region" description="Helical" evidence="8">
    <location>
        <begin position="103"/>
        <end position="124"/>
    </location>
</feature>
<reference evidence="10" key="1">
    <citation type="submission" date="2024-06" db="EMBL/GenBank/DDBJ databases">
        <title>Kribbella sp. strain HUAS MG21 genome sequences.</title>
        <authorList>
            <person name="Mo P."/>
        </authorList>
    </citation>
    <scope>NUCLEOTIDE SEQUENCE</scope>
    <source>
        <strain evidence="10">HUAS MG21</strain>
    </source>
</reference>
<dbReference type="Gene3D" id="1.20.1250.20">
    <property type="entry name" value="MFS general substrate transporter like domains"/>
    <property type="match status" value="2"/>
</dbReference>
<dbReference type="RefSeq" id="WP_350278707.1">
    <property type="nucleotide sequence ID" value="NZ_CP158165.1"/>
</dbReference>
<dbReference type="InterPro" id="IPR011701">
    <property type="entry name" value="MFS"/>
</dbReference>
<dbReference type="InterPro" id="IPR036259">
    <property type="entry name" value="MFS_trans_sf"/>
</dbReference>
<feature type="transmembrane region" description="Helical" evidence="8">
    <location>
        <begin position="12"/>
        <end position="37"/>
    </location>
</feature>
<keyword evidence="2" id="KW-0813">Transport</keyword>
<evidence type="ECO:0000256" key="4">
    <source>
        <dbReference type="ARBA" id="ARBA00022692"/>
    </source>
</evidence>
<feature type="transmembrane region" description="Helical" evidence="8">
    <location>
        <begin position="228"/>
        <end position="247"/>
    </location>
</feature>
<dbReference type="InterPro" id="IPR020846">
    <property type="entry name" value="MFS_dom"/>
</dbReference>
<feature type="transmembrane region" description="Helical" evidence="8">
    <location>
        <begin position="297"/>
        <end position="316"/>
    </location>
</feature>
<evidence type="ECO:0000256" key="7">
    <source>
        <dbReference type="SAM" id="MobiDB-lite"/>
    </source>
</evidence>
<comment type="subcellular location">
    <subcellularLocation>
        <location evidence="1">Cell membrane</location>
        <topology evidence="1">Multi-pass membrane protein</topology>
    </subcellularLocation>
</comment>
<sequence length="509" mass="51391">MRRLTGNTSAGRWAVVCVAQFVVVLDATIVTTALPAIGADLGFPAATLPWVFTAYTVVLAGLLVLGGRVSDLGGSRRVFRLGLAVFSVASLVCALAWSPASLIIARLFQGAGAALLSPAALAALSDALPRDAARRALGWWTAAGAVGGASGWFLGGLITQVAGWRWVFAVNVPLGVVAILWSLRSLPGPGTVKGRETTLDLPGAITVTTGIGLLAFGLSEVAHHASDWTGWAALSASGVLLAAFTRIERSPQRPFIPSGLTRTARVLRGFARTNRPTRQPLLPAGFARTAGVLGGNLTAAALTGATTPAMVTAALYVQDTLRLPPAEAGLIFPVFNLAVVGGSLAGPPAVHRLGVRRTLLIGFVGVAIGVLLLLPLPADGLPLALLGGGFAVMGASLGLASVASTTAGTAYVRDADRGLAAGVLNSSAQLGTSLGLALAGPLIASGGPMAGYRAAYVLAIAVAAAGLAAAFTSPHTTPQTAPGTVPREAPQQARQEVPQEVRRSGQGVG</sequence>
<feature type="transmembrane region" description="Helical" evidence="8">
    <location>
        <begin position="358"/>
        <end position="378"/>
    </location>
</feature>
<dbReference type="PANTHER" id="PTHR42718:SF46">
    <property type="entry name" value="BLR6921 PROTEIN"/>
    <property type="match status" value="1"/>
</dbReference>
<dbReference type="Pfam" id="PF07690">
    <property type="entry name" value="MFS_1"/>
    <property type="match status" value="2"/>
</dbReference>
<keyword evidence="5 8" id="KW-1133">Transmembrane helix</keyword>
<feature type="transmembrane region" description="Helical" evidence="8">
    <location>
        <begin position="390"/>
        <end position="412"/>
    </location>
</feature>
<feature type="transmembrane region" description="Helical" evidence="8">
    <location>
        <begin position="43"/>
        <end position="66"/>
    </location>
</feature>
<evidence type="ECO:0000256" key="5">
    <source>
        <dbReference type="ARBA" id="ARBA00022989"/>
    </source>
</evidence>
<evidence type="ECO:0000256" key="6">
    <source>
        <dbReference type="ARBA" id="ARBA00023136"/>
    </source>
</evidence>
<feature type="transmembrane region" description="Helical" evidence="8">
    <location>
        <begin position="136"/>
        <end position="158"/>
    </location>
</feature>
<gene>
    <name evidence="10" type="ORF">ABN611_05620</name>
</gene>
<dbReference type="PROSITE" id="PS50850">
    <property type="entry name" value="MFS"/>
    <property type="match status" value="1"/>
</dbReference>
<feature type="transmembrane region" description="Helical" evidence="8">
    <location>
        <begin position="78"/>
        <end position="97"/>
    </location>
</feature>
<evidence type="ECO:0000256" key="1">
    <source>
        <dbReference type="ARBA" id="ARBA00004651"/>
    </source>
</evidence>
<dbReference type="GO" id="GO:0005886">
    <property type="term" value="C:plasma membrane"/>
    <property type="evidence" value="ECO:0007669"/>
    <property type="project" value="UniProtKB-SubCell"/>
</dbReference>
<proteinExistence type="predicted"/>
<evidence type="ECO:0000313" key="10">
    <source>
        <dbReference type="EMBL" id="XBV25900.1"/>
    </source>
</evidence>
<dbReference type="GO" id="GO:0022857">
    <property type="term" value="F:transmembrane transporter activity"/>
    <property type="evidence" value="ECO:0007669"/>
    <property type="project" value="InterPro"/>
</dbReference>
<feature type="domain" description="Major facilitator superfamily (MFS) profile" evidence="9">
    <location>
        <begin position="12"/>
        <end position="477"/>
    </location>
</feature>
<feature type="transmembrane region" description="Helical" evidence="8">
    <location>
        <begin position="328"/>
        <end position="346"/>
    </location>
</feature>
<dbReference type="PANTHER" id="PTHR42718">
    <property type="entry name" value="MAJOR FACILITATOR SUPERFAMILY MULTIDRUG TRANSPORTER MFSC"/>
    <property type="match status" value="1"/>
</dbReference>
<name>A0AAU7TGY0_9ACTN</name>
<dbReference type="CDD" id="cd17321">
    <property type="entry name" value="MFS_MMR_MDR_like"/>
    <property type="match status" value="1"/>
</dbReference>
<dbReference type="PRINTS" id="PR01036">
    <property type="entry name" value="TCRTETB"/>
</dbReference>
<feature type="region of interest" description="Disordered" evidence="7">
    <location>
        <begin position="475"/>
        <end position="509"/>
    </location>
</feature>
<feature type="transmembrane region" description="Helical" evidence="8">
    <location>
        <begin position="419"/>
        <end position="444"/>
    </location>
</feature>
<keyword evidence="4 8" id="KW-0812">Transmembrane</keyword>
<dbReference type="EMBL" id="CP158165">
    <property type="protein sequence ID" value="XBV25900.1"/>
    <property type="molecule type" value="Genomic_DNA"/>
</dbReference>
<evidence type="ECO:0000259" key="9">
    <source>
        <dbReference type="PROSITE" id="PS50850"/>
    </source>
</evidence>
<evidence type="ECO:0000256" key="2">
    <source>
        <dbReference type="ARBA" id="ARBA00022448"/>
    </source>
</evidence>
<dbReference type="SUPFAM" id="SSF103473">
    <property type="entry name" value="MFS general substrate transporter"/>
    <property type="match status" value="1"/>
</dbReference>
<organism evidence="10">
    <name type="scientific">Kribbella sp. HUAS MG21</name>
    <dbReference type="NCBI Taxonomy" id="3160966"/>
    <lineage>
        <taxon>Bacteria</taxon>
        <taxon>Bacillati</taxon>
        <taxon>Actinomycetota</taxon>
        <taxon>Actinomycetes</taxon>
        <taxon>Propionibacteriales</taxon>
        <taxon>Kribbellaceae</taxon>
        <taxon>Kribbella</taxon>
    </lineage>
</organism>
<keyword evidence="6 8" id="KW-0472">Membrane</keyword>
<keyword evidence="3" id="KW-1003">Cell membrane</keyword>
<evidence type="ECO:0000256" key="8">
    <source>
        <dbReference type="SAM" id="Phobius"/>
    </source>
</evidence>
<protein>
    <submittedName>
        <fullName evidence="10">MFS transporter</fullName>
    </submittedName>
</protein>
<evidence type="ECO:0000256" key="3">
    <source>
        <dbReference type="ARBA" id="ARBA00022475"/>
    </source>
</evidence>
<accession>A0AAU7TGY0</accession>
<feature type="transmembrane region" description="Helical" evidence="8">
    <location>
        <begin position="164"/>
        <end position="183"/>
    </location>
</feature>
<dbReference type="AlphaFoldDB" id="A0AAU7TGY0"/>
<feature type="transmembrane region" description="Helical" evidence="8">
    <location>
        <begin position="204"/>
        <end position="222"/>
    </location>
</feature>